<evidence type="ECO:0000256" key="1">
    <source>
        <dbReference type="SAM" id="MobiDB-lite"/>
    </source>
</evidence>
<keyword evidence="3" id="KW-1185">Reference proteome</keyword>
<evidence type="ECO:0000313" key="2">
    <source>
        <dbReference type="EMBL" id="KAL3070598.1"/>
    </source>
</evidence>
<sequence>MSESGAGGGRGEGQRLWTIALGEGGTESVGLNGRILRKRCENLELDHLIPDNCIMLSSTVLNCHVITVPLSVSNSSLHGLLDIRQRFHGRQLSLQLIEWAEISQSRAAQRTSRGDRRNPLPKVHPLNNAEKSKSSDTGE</sequence>
<dbReference type="EMBL" id="JBICBT010001381">
    <property type="protein sequence ID" value="KAL3070598.1"/>
    <property type="molecule type" value="Genomic_DNA"/>
</dbReference>
<reference evidence="2 3" key="1">
    <citation type="submission" date="2024-10" db="EMBL/GenBank/DDBJ databases">
        <authorList>
            <person name="Kim D."/>
        </authorList>
    </citation>
    <scope>NUCLEOTIDE SEQUENCE [LARGE SCALE GENOMIC DNA]</scope>
    <source>
        <strain evidence="2">BH-2024</strain>
    </source>
</reference>
<dbReference type="Proteomes" id="UP001620626">
    <property type="component" value="Unassembled WGS sequence"/>
</dbReference>
<protein>
    <submittedName>
        <fullName evidence="2">Uncharacterized protein</fullName>
    </submittedName>
</protein>
<gene>
    <name evidence="2" type="ORF">niasHT_032388</name>
</gene>
<dbReference type="AlphaFoldDB" id="A0ABD2I370"/>
<feature type="compositionally biased region" description="Basic and acidic residues" evidence="1">
    <location>
        <begin position="130"/>
        <end position="139"/>
    </location>
</feature>
<proteinExistence type="predicted"/>
<evidence type="ECO:0000313" key="3">
    <source>
        <dbReference type="Proteomes" id="UP001620626"/>
    </source>
</evidence>
<comment type="caution">
    <text evidence="2">The sequence shown here is derived from an EMBL/GenBank/DDBJ whole genome shotgun (WGS) entry which is preliminary data.</text>
</comment>
<accession>A0ABD2I370</accession>
<organism evidence="2 3">
    <name type="scientific">Heterodera trifolii</name>
    <dbReference type="NCBI Taxonomy" id="157864"/>
    <lineage>
        <taxon>Eukaryota</taxon>
        <taxon>Metazoa</taxon>
        <taxon>Ecdysozoa</taxon>
        <taxon>Nematoda</taxon>
        <taxon>Chromadorea</taxon>
        <taxon>Rhabditida</taxon>
        <taxon>Tylenchina</taxon>
        <taxon>Tylenchomorpha</taxon>
        <taxon>Tylenchoidea</taxon>
        <taxon>Heteroderidae</taxon>
        <taxon>Heteroderinae</taxon>
        <taxon>Heterodera</taxon>
    </lineage>
</organism>
<feature type="region of interest" description="Disordered" evidence="1">
    <location>
        <begin position="107"/>
        <end position="139"/>
    </location>
</feature>
<name>A0ABD2I370_9BILA</name>